<dbReference type="EMBL" id="JYNX01000037">
    <property type="protein sequence ID" value="KMO78798.1"/>
    <property type="molecule type" value="Genomic_DNA"/>
</dbReference>
<dbReference type="GO" id="GO:0000287">
    <property type="term" value="F:magnesium ion binding"/>
    <property type="evidence" value="ECO:0007669"/>
    <property type="project" value="TreeGrafter"/>
</dbReference>
<accession>A0A0J6WA55</accession>
<name>A0A0J6WA55_MYCCU</name>
<keyword evidence="3 5" id="KW-0460">Magnesium</keyword>
<feature type="domain" description="HpcH/HpaI aldolase/citrate lyase" evidence="6">
    <location>
        <begin position="4"/>
        <end position="207"/>
    </location>
</feature>
<dbReference type="EC" id="3.1.2.-" evidence="7"/>
<feature type="binding site" evidence="5">
    <location>
        <position position="115"/>
    </location>
    <ligand>
        <name>Mg(2+)</name>
        <dbReference type="ChEBI" id="CHEBI:18420"/>
    </ligand>
</feature>
<dbReference type="InterPro" id="IPR005000">
    <property type="entry name" value="Aldolase/citrate-lyase_domain"/>
</dbReference>
<proteinExistence type="predicted"/>
<comment type="cofactor">
    <cofactor evidence="1">
        <name>Mg(2+)</name>
        <dbReference type="ChEBI" id="CHEBI:18420"/>
    </cofactor>
</comment>
<reference evidence="7 8" key="1">
    <citation type="journal article" date="2015" name="Genome Biol. Evol.">
        <title>Characterization of Three Mycobacterium spp. with Potential Use in Bioremediation by Genome Sequencing and Comparative Genomics.</title>
        <authorList>
            <person name="Das S."/>
            <person name="Pettersson B.M."/>
            <person name="Behra P.R."/>
            <person name="Ramesh M."/>
            <person name="Dasgupta S."/>
            <person name="Bhattacharya A."/>
            <person name="Kirsebom L.A."/>
        </authorList>
    </citation>
    <scope>NUCLEOTIDE SEQUENCE [LARGE SCALE GENOMIC DNA]</scope>
    <source>
        <strain evidence="7 8">DSM 44219</strain>
    </source>
</reference>
<dbReference type="Pfam" id="PF03328">
    <property type="entry name" value="HpcH_HpaI"/>
    <property type="match status" value="1"/>
</dbReference>
<sequence length="282" mass="29981">MIPRSWLYVPGHRADRIEKALASAADAVVIDLEDAVPADRKQQARSNTVAALNTYPQRAIWVRINAATAEAQADLDILAAAENPPAGLRVPKVESPAQLQRAAELGPWRVHALIESAAGLLRLEAIAQAHTQVDGIALGEADLAADLRVARDGLEWARGWLVCVARAYGLDSPVASVFTDVADIEGLRTSCQTARQNGFHGRSAIHPSQLKTINDVFTPTRAELDAAQRVVEAARSAARRGEATVLDHNGSFIDPAVVAGAEAVLARAEDAPTIPPTTRSTP</sequence>
<dbReference type="SUPFAM" id="SSF51621">
    <property type="entry name" value="Phosphoenolpyruvate/pyruvate domain"/>
    <property type="match status" value="1"/>
</dbReference>
<keyword evidence="2 5" id="KW-0479">Metal-binding</keyword>
<dbReference type="GO" id="GO:0016787">
    <property type="term" value="F:hydrolase activity"/>
    <property type="evidence" value="ECO:0007669"/>
    <property type="project" value="UniProtKB-KW"/>
</dbReference>
<dbReference type="PIRSF" id="PIRSF015582">
    <property type="entry name" value="Cit_lyase_B"/>
    <property type="match status" value="1"/>
</dbReference>
<dbReference type="InterPro" id="IPR011206">
    <property type="entry name" value="Citrate_lyase_beta/mcl1/mcl2"/>
</dbReference>
<dbReference type="InterPro" id="IPR015813">
    <property type="entry name" value="Pyrv/PenolPyrv_kinase-like_dom"/>
</dbReference>
<evidence type="ECO:0000256" key="4">
    <source>
        <dbReference type="PIRSR" id="PIRSR015582-1"/>
    </source>
</evidence>
<organism evidence="7 8">
    <name type="scientific">Mycolicibacterium chubuense</name>
    <name type="common">Mycobacterium chubuense</name>
    <dbReference type="NCBI Taxonomy" id="1800"/>
    <lineage>
        <taxon>Bacteria</taxon>
        <taxon>Bacillati</taxon>
        <taxon>Actinomycetota</taxon>
        <taxon>Actinomycetes</taxon>
        <taxon>Mycobacteriales</taxon>
        <taxon>Mycobacteriaceae</taxon>
        <taxon>Mycolicibacterium</taxon>
    </lineage>
</organism>
<dbReference type="Gene3D" id="3.20.20.60">
    <property type="entry name" value="Phosphoenolpyruvate-binding domains"/>
    <property type="match status" value="1"/>
</dbReference>
<dbReference type="OrthoDB" id="9768429at2"/>
<gene>
    <name evidence="7" type="primary">mcl2</name>
    <name evidence="7" type="ORF">MCHUDSM44219_03036</name>
</gene>
<evidence type="ECO:0000256" key="3">
    <source>
        <dbReference type="ARBA" id="ARBA00022842"/>
    </source>
</evidence>
<dbReference type="GO" id="GO:0006107">
    <property type="term" value="P:oxaloacetate metabolic process"/>
    <property type="evidence" value="ECO:0007669"/>
    <property type="project" value="TreeGrafter"/>
</dbReference>
<comment type="caution">
    <text evidence="7">The sequence shown here is derived from an EMBL/GenBank/DDBJ whole genome shotgun (WGS) entry which is preliminary data.</text>
</comment>
<protein>
    <submittedName>
        <fullName evidence="7">(3S)-malyl-CoA thioesterase</fullName>
        <ecNumber evidence="7">3.1.2.-</ecNumber>
    </submittedName>
</protein>
<dbReference type="RefSeq" id="WP_048419017.1">
    <property type="nucleotide sequence ID" value="NZ_JYNX01000037.1"/>
</dbReference>
<dbReference type="PATRIC" id="fig|1800.3.peg.3038"/>
<keyword evidence="7" id="KW-0378">Hydrolase</keyword>
<dbReference type="AlphaFoldDB" id="A0A0J6WA55"/>
<evidence type="ECO:0000256" key="1">
    <source>
        <dbReference type="ARBA" id="ARBA00001946"/>
    </source>
</evidence>
<feature type="binding site" evidence="4">
    <location>
        <position position="63"/>
    </location>
    <ligand>
        <name>substrate</name>
    </ligand>
</feature>
<keyword evidence="8" id="KW-1185">Reference proteome</keyword>
<evidence type="ECO:0000259" key="6">
    <source>
        <dbReference type="Pfam" id="PF03328"/>
    </source>
</evidence>
<dbReference type="PANTHER" id="PTHR32308">
    <property type="entry name" value="LYASE BETA SUBUNIT, PUTATIVE (AFU_ORTHOLOGUE AFUA_4G13030)-RELATED"/>
    <property type="match status" value="1"/>
</dbReference>
<evidence type="ECO:0000256" key="2">
    <source>
        <dbReference type="ARBA" id="ARBA00022723"/>
    </source>
</evidence>
<evidence type="ECO:0000313" key="7">
    <source>
        <dbReference type="EMBL" id="KMO78798.1"/>
    </source>
</evidence>
<dbReference type="InterPro" id="IPR040442">
    <property type="entry name" value="Pyrv_kinase-like_dom_sf"/>
</dbReference>
<feature type="binding site" evidence="5">
    <location>
        <position position="142"/>
    </location>
    <ligand>
        <name>Mg(2+)</name>
        <dbReference type="ChEBI" id="CHEBI:18420"/>
    </ligand>
</feature>
<evidence type="ECO:0000313" key="8">
    <source>
        <dbReference type="Proteomes" id="UP000036176"/>
    </source>
</evidence>
<dbReference type="PANTHER" id="PTHR32308:SF10">
    <property type="entry name" value="CITRATE LYASE SUBUNIT BETA"/>
    <property type="match status" value="1"/>
</dbReference>
<feature type="binding site" evidence="4">
    <location>
        <position position="115"/>
    </location>
    <ligand>
        <name>substrate</name>
    </ligand>
</feature>
<dbReference type="Proteomes" id="UP000036176">
    <property type="component" value="Unassembled WGS sequence"/>
</dbReference>
<evidence type="ECO:0000256" key="5">
    <source>
        <dbReference type="PIRSR" id="PIRSR015582-2"/>
    </source>
</evidence>